<evidence type="ECO:0000313" key="6">
    <source>
        <dbReference type="EMBL" id="JAQ08896.1"/>
    </source>
</evidence>
<sequence length="151" mass="17282">MYHVCNPAQRDDGVAMFTGDTVFVAGLGAFFEGNAQDMVSAMKKLYYINADNEFVDDDKTYIFPGHEYTLNFMKFTQKIVGLHKPTNSEFLNEQVNRYQSLQSQGLPTIPSTLKEEKVQNLFLRVADPKFVKAMHKGNEEELMEFLYNACD</sequence>
<dbReference type="Gene3D" id="3.60.15.10">
    <property type="entry name" value="Ribonuclease Z/Hydroxyacylglutathione hydrolase-like"/>
    <property type="match status" value="1"/>
</dbReference>
<dbReference type="InterPro" id="IPR032282">
    <property type="entry name" value="HAGH_C"/>
</dbReference>
<accession>A0A0A9ZGX0</accession>
<feature type="domain" description="Hydroxyacylglutathione hydrolase C-terminal" evidence="4">
    <location>
        <begin position="67"/>
        <end position="144"/>
    </location>
</feature>
<reference evidence="5" key="2">
    <citation type="submission" date="2014-07" db="EMBL/GenBank/DDBJ databases">
        <authorList>
            <person name="Hull J."/>
        </authorList>
    </citation>
    <scope>NUCLEOTIDE SEQUENCE</scope>
</reference>
<dbReference type="EMBL" id="GBHO01002279">
    <property type="protein sequence ID" value="JAG41325.1"/>
    <property type="molecule type" value="Transcribed_RNA"/>
</dbReference>
<dbReference type="InterPro" id="IPR036866">
    <property type="entry name" value="RibonucZ/Hydroxyglut_hydro"/>
</dbReference>
<proteinExistence type="predicted"/>
<dbReference type="GO" id="GO:0046872">
    <property type="term" value="F:metal ion binding"/>
    <property type="evidence" value="ECO:0007669"/>
    <property type="project" value="UniProtKB-KW"/>
</dbReference>
<evidence type="ECO:0000313" key="5">
    <source>
        <dbReference type="EMBL" id="JAG41325.1"/>
    </source>
</evidence>
<gene>
    <name evidence="5" type="primary">gloB_2</name>
    <name evidence="6" type="synonym">gloB</name>
    <name evidence="5" type="ORF">CM83_2678</name>
    <name evidence="6" type="ORF">g.1529</name>
</gene>
<keyword evidence="2 5" id="KW-0378">Hydrolase</keyword>
<protein>
    <submittedName>
        <fullName evidence="5">Hydroxyacylglutathione hydrolase</fullName>
    </submittedName>
</protein>
<dbReference type="Pfam" id="PF16123">
    <property type="entry name" value="HAGH_C"/>
    <property type="match status" value="1"/>
</dbReference>
<keyword evidence="3" id="KW-0862">Zinc</keyword>
<dbReference type="SUPFAM" id="SSF56281">
    <property type="entry name" value="Metallo-hydrolase/oxidoreductase"/>
    <property type="match status" value="1"/>
</dbReference>
<reference evidence="6" key="3">
    <citation type="journal article" date="2016" name="Gigascience">
        <title>De novo construction of an expanded transcriptome assembly for the western tarnished plant bug, Lygus hesperus.</title>
        <authorList>
            <person name="Tassone E.E."/>
            <person name="Geib S.M."/>
            <person name="Hall B."/>
            <person name="Fabrick J.A."/>
            <person name="Brent C.S."/>
            <person name="Hull J.J."/>
        </authorList>
    </citation>
    <scope>NUCLEOTIDE SEQUENCE</scope>
</reference>
<dbReference type="AlphaFoldDB" id="A0A0A9ZGX0"/>
<dbReference type="PANTHER" id="PTHR11935:SF139">
    <property type="entry name" value="HYDROLASE, PUTATIVE-RELATED"/>
    <property type="match status" value="1"/>
</dbReference>
<evidence type="ECO:0000256" key="1">
    <source>
        <dbReference type="ARBA" id="ARBA00022723"/>
    </source>
</evidence>
<dbReference type="EMBL" id="GDHC01009733">
    <property type="protein sequence ID" value="JAQ08896.1"/>
    <property type="molecule type" value="Transcribed_RNA"/>
</dbReference>
<reference evidence="5" key="1">
    <citation type="journal article" date="2014" name="PLoS ONE">
        <title>Transcriptome-Based Identification of ABC Transporters in the Western Tarnished Plant Bug Lygus hesperus.</title>
        <authorList>
            <person name="Hull J.J."/>
            <person name="Chaney K."/>
            <person name="Geib S.M."/>
            <person name="Fabrick J.A."/>
            <person name="Brent C.S."/>
            <person name="Walsh D."/>
            <person name="Lavine L.C."/>
        </authorList>
    </citation>
    <scope>NUCLEOTIDE SEQUENCE</scope>
</reference>
<keyword evidence="1" id="KW-0479">Metal-binding</keyword>
<evidence type="ECO:0000256" key="3">
    <source>
        <dbReference type="ARBA" id="ARBA00022833"/>
    </source>
</evidence>
<evidence type="ECO:0000256" key="2">
    <source>
        <dbReference type="ARBA" id="ARBA00022801"/>
    </source>
</evidence>
<dbReference type="PANTHER" id="PTHR11935">
    <property type="entry name" value="BETA LACTAMASE DOMAIN"/>
    <property type="match status" value="1"/>
</dbReference>
<dbReference type="GO" id="GO:0004416">
    <property type="term" value="F:hydroxyacylglutathione hydrolase activity"/>
    <property type="evidence" value="ECO:0007669"/>
    <property type="project" value="TreeGrafter"/>
</dbReference>
<organism evidence="5">
    <name type="scientific">Lygus hesperus</name>
    <name type="common">Western plant bug</name>
    <dbReference type="NCBI Taxonomy" id="30085"/>
    <lineage>
        <taxon>Eukaryota</taxon>
        <taxon>Metazoa</taxon>
        <taxon>Ecdysozoa</taxon>
        <taxon>Arthropoda</taxon>
        <taxon>Hexapoda</taxon>
        <taxon>Insecta</taxon>
        <taxon>Pterygota</taxon>
        <taxon>Neoptera</taxon>
        <taxon>Paraneoptera</taxon>
        <taxon>Hemiptera</taxon>
        <taxon>Heteroptera</taxon>
        <taxon>Panheteroptera</taxon>
        <taxon>Cimicomorpha</taxon>
        <taxon>Miridae</taxon>
        <taxon>Mirini</taxon>
        <taxon>Lygus</taxon>
    </lineage>
</organism>
<evidence type="ECO:0000259" key="4">
    <source>
        <dbReference type="Pfam" id="PF16123"/>
    </source>
</evidence>
<name>A0A0A9ZGX0_LYGHE</name>